<sequence>MEIINFKSTIQVNWKPPDYNTFKFNVDGPVRNNPGLGGLGGVIRNHLGLWKVGFIEHTP</sequence>
<proteinExistence type="predicted"/>
<dbReference type="Proteomes" id="UP000826656">
    <property type="component" value="Unassembled WGS sequence"/>
</dbReference>
<accession>A0ABQ7U191</accession>
<evidence type="ECO:0000313" key="1">
    <source>
        <dbReference type="EMBL" id="KAH0740339.1"/>
    </source>
</evidence>
<evidence type="ECO:0008006" key="3">
    <source>
        <dbReference type="Google" id="ProtNLM"/>
    </source>
</evidence>
<gene>
    <name evidence="1" type="ORF">KY290_033382</name>
</gene>
<reference evidence="1 2" key="1">
    <citation type="journal article" date="2021" name="bioRxiv">
        <title>Chromosome-scale and haplotype-resolved genome assembly of a tetraploid potato cultivar.</title>
        <authorList>
            <person name="Sun H."/>
            <person name="Jiao W.-B."/>
            <person name="Krause K."/>
            <person name="Campoy J.A."/>
            <person name="Goel M."/>
            <person name="Folz-Donahue K."/>
            <person name="Kukat C."/>
            <person name="Huettel B."/>
            <person name="Schneeberger K."/>
        </authorList>
    </citation>
    <scope>NUCLEOTIDE SEQUENCE [LARGE SCALE GENOMIC DNA]</scope>
    <source>
        <strain evidence="1">SolTubOtavaFocal</strain>
        <tissue evidence="1">Leaves</tissue>
    </source>
</reference>
<name>A0ABQ7U191_SOLTU</name>
<dbReference type="EMBL" id="JAIVGD010000026">
    <property type="protein sequence ID" value="KAH0740339.1"/>
    <property type="molecule type" value="Genomic_DNA"/>
</dbReference>
<comment type="caution">
    <text evidence="1">The sequence shown here is derived from an EMBL/GenBank/DDBJ whole genome shotgun (WGS) entry which is preliminary data.</text>
</comment>
<keyword evidence="2" id="KW-1185">Reference proteome</keyword>
<protein>
    <recommendedName>
        <fullName evidence="3">RNase H family protein</fullName>
    </recommendedName>
</protein>
<evidence type="ECO:0000313" key="2">
    <source>
        <dbReference type="Proteomes" id="UP000826656"/>
    </source>
</evidence>
<organism evidence="1 2">
    <name type="scientific">Solanum tuberosum</name>
    <name type="common">Potato</name>
    <dbReference type="NCBI Taxonomy" id="4113"/>
    <lineage>
        <taxon>Eukaryota</taxon>
        <taxon>Viridiplantae</taxon>
        <taxon>Streptophyta</taxon>
        <taxon>Embryophyta</taxon>
        <taxon>Tracheophyta</taxon>
        <taxon>Spermatophyta</taxon>
        <taxon>Magnoliopsida</taxon>
        <taxon>eudicotyledons</taxon>
        <taxon>Gunneridae</taxon>
        <taxon>Pentapetalae</taxon>
        <taxon>asterids</taxon>
        <taxon>lamiids</taxon>
        <taxon>Solanales</taxon>
        <taxon>Solanaceae</taxon>
        <taxon>Solanoideae</taxon>
        <taxon>Solaneae</taxon>
        <taxon>Solanum</taxon>
    </lineage>
</organism>